<dbReference type="RefSeq" id="WP_369609266.1">
    <property type="nucleotide sequence ID" value="NZ_AP031322.1"/>
</dbReference>
<dbReference type="SUPFAM" id="SSF75169">
    <property type="entry name" value="DsrEFH-like"/>
    <property type="match status" value="1"/>
</dbReference>
<dbReference type="PANTHER" id="PTHR34655:SF1">
    <property type="match status" value="1"/>
</dbReference>
<dbReference type="InterPro" id="IPR027396">
    <property type="entry name" value="DsrEFH-like"/>
</dbReference>
<dbReference type="Gene3D" id="3.40.1260.10">
    <property type="entry name" value="DsrEFH-like"/>
    <property type="match status" value="1"/>
</dbReference>
<proteinExistence type="predicted"/>
<dbReference type="InterPro" id="IPR003787">
    <property type="entry name" value="Sulphur_relay_DsrE/F-like"/>
</dbReference>
<dbReference type="AlphaFoldDB" id="A0AAT9GSQ2"/>
<sequence>MAKVGIVLGTNELSKVLYTGMWAVISTSMGDEVIIFATMDGVKVFLKENPDLKVTDEASKKVLEAKEDILSYYRKAKKTGKLKIYACSYATKLFGLEKGNYDDLIDDIVGITTFQMELEGAQILSIW</sequence>
<accession>A0AAT9GSQ2</accession>
<protein>
    <submittedName>
        <fullName evidence="1">DsrE family protein</fullName>
    </submittedName>
</protein>
<dbReference type="KEGG" id="sjv:SJAV_16340"/>
<dbReference type="PANTHER" id="PTHR34655">
    <property type="entry name" value="CONSERVED WITHIN P. AEROPHILUM"/>
    <property type="match status" value="1"/>
</dbReference>
<evidence type="ECO:0000313" key="1">
    <source>
        <dbReference type="EMBL" id="BFH73690.1"/>
    </source>
</evidence>
<dbReference type="GeneID" id="92354590"/>
<organism evidence="1">
    <name type="scientific">Sulfurisphaera javensis</name>
    <dbReference type="NCBI Taxonomy" id="2049879"/>
    <lineage>
        <taxon>Archaea</taxon>
        <taxon>Thermoproteota</taxon>
        <taxon>Thermoprotei</taxon>
        <taxon>Sulfolobales</taxon>
        <taxon>Sulfolobaceae</taxon>
        <taxon>Sulfurisphaera</taxon>
    </lineage>
</organism>
<name>A0AAT9GSQ2_9CREN</name>
<dbReference type="Pfam" id="PF02635">
    <property type="entry name" value="DsrE"/>
    <property type="match status" value="1"/>
</dbReference>
<gene>
    <name evidence="1" type="ORF">SJAV_16340</name>
</gene>
<reference evidence="1" key="1">
    <citation type="submission" date="2024-03" db="EMBL/GenBank/DDBJ databases">
        <title>Complete genome sequence of Sulfurisphaera javensis strain KD-1.</title>
        <authorList>
            <person name="Sakai H."/>
            <person name="Nur N."/>
            <person name="Suwanto A."/>
            <person name="Kurosawa N."/>
        </authorList>
    </citation>
    <scope>NUCLEOTIDE SEQUENCE</scope>
    <source>
        <strain evidence="1">KD-1</strain>
    </source>
</reference>
<dbReference type="EMBL" id="AP031322">
    <property type="protein sequence ID" value="BFH73690.1"/>
    <property type="molecule type" value="Genomic_DNA"/>
</dbReference>